<protein>
    <submittedName>
        <fullName evidence="5">Glutamine synthetase family protein</fullName>
    </submittedName>
</protein>
<dbReference type="InterPro" id="IPR008146">
    <property type="entry name" value="Gln_synth_cat_dom"/>
</dbReference>
<name>A0ABT4VLM6_9HYPH</name>
<evidence type="ECO:0000256" key="2">
    <source>
        <dbReference type="PROSITE-ProRule" id="PRU01331"/>
    </source>
</evidence>
<gene>
    <name evidence="5" type="ORF">OOZ53_06250</name>
</gene>
<accession>A0ABT4VLM6</accession>
<dbReference type="SMART" id="SM01230">
    <property type="entry name" value="Gln-synt_C"/>
    <property type="match status" value="1"/>
</dbReference>
<proteinExistence type="inferred from homology"/>
<evidence type="ECO:0000313" key="5">
    <source>
        <dbReference type="EMBL" id="MDA4844943.1"/>
    </source>
</evidence>
<dbReference type="PANTHER" id="PTHR43785">
    <property type="entry name" value="GAMMA-GLUTAMYLPUTRESCINE SYNTHETASE"/>
    <property type="match status" value="1"/>
</dbReference>
<sequence>MSGASFTLPEGTHTVAMGLGDLNGIMRGKRIPSTHWDHICNSGNALSIALFAIDMTSDVWDTPYVNFDNGYPDMHMFPITQPVPLPWEPGVAFCLARAEGMDHQPIPIDPRNALVKQVERAAGMGFEVNVGTELEFHLLDPETRQPRDEGIQVYSLARAAELEHVLGPIRQQINEAGIPIEQSNPEYAPGQVEVNIRYGGALQAADRVVMFRSLVKQLAGAHGYLATFMAKPFIDQSGNGFHTHYSLWKDGGNVFSEGGKLSALGRNFVGGLQKRMAETALCGATTPNAFRRRQPYTFCPINTSWGIDNRTVGIRIIEGNDSAVRAEKRDGSADCNPYMLIAAELAAGLDGIEQGLEPSEIATGNAYEEADADPIPTDIRDAVEQARGSDFMKSVFGDDLFELLVQQAEREIGFFDEQVTQVEIDRYMTNF</sequence>
<dbReference type="SUPFAM" id="SSF55931">
    <property type="entry name" value="Glutamine synthetase/guanido kinase"/>
    <property type="match status" value="1"/>
</dbReference>
<dbReference type="Pfam" id="PF00120">
    <property type="entry name" value="Gln-synt_C"/>
    <property type="match status" value="1"/>
</dbReference>
<dbReference type="RefSeq" id="WP_271088492.1">
    <property type="nucleotide sequence ID" value="NZ_JAPJZH010000003.1"/>
</dbReference>
<comment type="caution">
    <text evidence="5">The sequence shown here is derived from an EMBL/GenBank/DDBJ whole genome shotgun (WGS) entry which is preliminary data.</text>
</comment>
<dbReference type="PANTHER" id="PTHR43785:SF12">
    <property type="entry name" value="TYPE-1 GLUTAMINE SYNTHETASE 2"/>
    <property type="match status" value="1"/>
</dbReference>
<keyword evidence="1" id="KW-0436">Ligase</keyword>
<evidence type="ECO:0000256" key="1">
    <source>
        <dbReference type="ARBA" id="ARBA00022598"/>
    </source>
</evidence>
<feature type="domain" description="GS catalytic" evidence="4">
    <location>
        <begin position="110"/>
        <end position="431"/>
    </location>
</feature>
<dbReference type="EMBL" id="JAPJZH010000003">
    <property type="protein sequence ID" value="MDA4844943.1"/>
    <property type="molecule type" value="Genomic_DNA"/>
</dbReference>
<evidence type="ECO:0000259" key="4">
    <source>
        <dbReference type="PROSITE" id="PS51987"/>
    </source>
</evidence>
<comment type="similarity">
    <text evidence="2 3">Belongs to the glutamine synthetase family.</text>
</comment>
<keyword evidence="6" id="KW-1185">Reference proteome</keyword>
<evidence type="ECO:0000313" key="6">
    <source>
        <dbReference type="Proteomes" id="UP001148313"/>
    </source>
</evidence>
<reference evidence="5" key="1">
    <citation type="submission" date="2022-11" db="EMBL/GenBank/DDBJ databases">
        <title>Hoeflea poritis sp. nov., isolated from scleractinian coral Porites lutea.</title>
        <authorList>
            <person name="Zhang G."/>
            <person name="Wei Q."/>
            <person name="Cai L."/>
        </authorList>
    </citation>
    <scope>NUCLEOTIDE SEQUENCE</scope>
    <source>
        <strain evidence="5">E7-10</strain>
    </source>
</reference>
<evidence type="ECO:0000256" key="3">
    <source>
        <dbReference type="RuleBase" id="RU000384"/>
    </source>
</evidence>
<dbReference type="PROSITE" id="PS51987">
    <property type="entry name" value="GS_CATALYTIC"/>
    <property type="match status" value="1"/>
</dbReference>
<dbReference type="Gene3D" id="3.30.590.10">
    <property type="entry name" value="Glutamine synthetase/guanido kinase, catalytic domain"/>
    <property type="match status" value="1"/>
</dbReference>
<organism evidence="5 6">
    <name type="scientific">Hoeflea poritis</name>
    <dbReference type="NCBI Taxonomy" id="2993659"/>
    <lineage>
        <taxon>Bacteria</taxon>
        <taxon>Pseudomonadati</taxon>
        <taxon>Pseudomonadota</taxon>
        <taxon>Alphaproteobacteria</taxon>
        <taxon>Hyphomicrobiales</taxon>
        <taxon>Rhizobiaceae</taxon>
        <taxon>Hoeflea</taxon>
    </lineage>
</organism>
<dbReference type="Proteomes" id="UP001148313">
    <property type="component" value="Unassembled WGS sequence"/>
</dbReference>
<dbReference type="InterPro" id="IPR014746">
    <property type="entry name" value="Gln_synth/guanido_kin_cat_dom"/>
</dbReference>